<evidence type="ECO:0000256" key="1">
    <source>
        <dbReference type="SAM" id="MobiDB-lite"/>
    </source>
</evidence>
<keyword evidence="3" id="KW-1185">Reference proteome</keyword>
<dbReference type="AlphaFoldDB" id="A0A2H2ZNI2"/>
<reference evidence="2 3" key="1">
    <citation type="journal article" date="2015" name="Genome Announc.">
        <title>Genome sequence and annotation of Trichoderma parareesei, the ancestor of the cellulase producer Trichoderma reesei.</title>
        <authorList>
            <person name="Yang D."/>
            <person name="Pomraning K."/>
            <person name="Kopchinskiy A."/>
            <person name="Karimi Aghcheh R."/>
            <person name="Atanasova L."/>
            <person name="Chenthamara K."/>
            <person name="Baker S.E."/>
            <person name="Zhang R."/>
            <person name="Shen Q."/>
            <person name="Freitag M."/>
            <person name="Kubicek C.P."/>
            <person name="Druzhinina I.S."/>
        </authorList>
    </citation>
    <scope>NUCLEOTIDE SEQUENCE [LARGE SCALE GENOMIC DNA]</scope>
    <source>
        <strain evidence="2 3">CBS 125925</strain>
    </source>
</reference>
<name>A0A2H2ZNI2_TRIPA</name>
<organism evidence="2 3">
    <name type="scientific">Trichoderma parareesei</name>
    <name type="common">Filamentous fungus</name>
    <dbReference type="NCBI Taxonomy" id="858221"/>
    <lineage>
        <taxon>Eukaryota</taxon>
        <taxon>Fungi</taxon>
        <taxon>Dikarya</taxon>
        <taxon>Ascomycota</taxon>
        <taxon>Pezizomycotina</taxon>
        <taxon>Sordariomycetes</taxon>
        <taxon>Hypocreomycetidae</taxon>
        <taxon>Hypocreales</taxon>
        <taxon>Hypocreaceae</taxon>
        <taxon>Trichoderma</taxon>
    </lineage>
</organism>
<evidence type="ECO:0000313" key="3">
    <source>
        <dbReference type="Proteomes" id="UP000219286"/>
    </source>
</evidence>
<comment type="caution">
    <text evidence="2">The sequence shown here is derived from an EMBL/GenBank/DDBJ whole genome shotgun (WGS) entry which is preliminary data.</text>
</comment>
<dbReference type="EMBL" id="LFMI01000162">
    <property type="protein sequence ID" value="OTA00894.1"/>
    <property type="molecule type" value="Genomic_DNA"/>
</dbReference>
<gene>
    <name evidence="2" type="ORF">A9Z42_0011910</name>
</gene>
<proteinExistence type="predicted"/>
<sequence length="116" mass="12764">MGDWAPEGEQARGGRSECRGRQRAGSATSTMFLGFAQSKRERARARAISRLQIRVLQQLASGMRVSCLVSSLTLAARRFARQDEEQAQEQLQGAGGLQSGRSKGELAARWLDRIET</sequence>
<evidence type="ECO:0000313" key="2">
    <source>
        <dbReference type="EMBL" id="OTA00894.1"/>
    </source>
</evidence>
<protein>
    <submittedName>
        <fullName evidence="2">Uncharacterized protein</fullName>
    </submittedName>
</protein>
<feature type="region of interest" description="Disordered" evidence="1">
    <location>
        <begin position="86"/>
        <end position="105"/>
    </location>
</feature>
<accession>A0A2H2ZNI2</accession>
<feature type="compositionally biased region" description="Basic and acidic residues" evidence="1">
    <location>
        <begin position="9"/>
        <end position="20"/>
    </location>
</feature>
<dbReference type="Proteomes" id="UP000219286">
    <property type="component" value="Unassembled WGS sequence"/>
</dbReference>
<feature type="region of interest" description="Disordered" evidence="1">
    <location>
        <begin position="1"/>
        <end position="32"/>
    </location>
</feature>